<dbReference type="GO" id="GO:0003677">
    <property type="term" value="F:DNA binding"/>
    <property type="evidence" value="ECO:0007669"/>
    <property type="project" value="UniProtKB-KW"/>
</dbReference>
<dbReference type="SUPFAM" id="SSF53850">
    <property type="entry name" value="Periplasmic binding protein-like II"/>
    <property type="match status" value="1"/>
</dbReference>
<dbReference type="GO" id="GO:0003700">
    <property type="term" value="F:DNA-binding transcription factor activity"/>
    <property type="evidence" value="ECO:0007669"/>
    <property type="project" value="InterPro"/>
</dbReference>
<keyword evidence="2" id="KW-0805">Transcription regulation</keyword>
<evidence type="ECO:0000256" key="1">
    <source>
        <dbReference type="ARBA" id="ARBA00009437"/>
    </source>
</evidence>
<dbReference type="Pfam" id="PF03466">
    <property type="entry name" value="LysR_substrate"/>
    <property type="match status" value="1"/>
</dbReference>
<keyword evidence="3" id="KW-0238">DNA-binding</keyword>
<dbReference type="Gene3D" id="3.40.190.290">
    <property type="match status" value="1"/>
</dbReference>
<dbReference type="InterPro" id="IPR000847">
    <property type="entry name" value="LysR_HTH_N"/>
</dbReference>
<dbReference type="SUPFAM" id="SSF46785">
    <property type="entry name" value="Winged helix' DNA-binding domain"/>
    <property type="match status" value="1"/>
</dbReference>
<evidence type="ECO:0000313" key="7">
    <source>
        <dbReference type="Proteomes" id="UP001143309"/>
    </source>
</evidence>
<dbReference type="Pfam" id="PF00126">
    <property type="entry name" value="HTH_1"/>
    <property type="match status" value="1"/>
</dbReference>
<dbReference type="PRINTS" id="PR00039">
    <property type="entry name" value="HTHLYSR"/>
</dbReference>
<dbReference type="FunFam" id="1.10.10.10:FF:000001">
    <property type="entry name" value="LysR family transcriptional regulator"/>
    <property type="match status" value="1"/>
</dbReference>
<evidence type="ECO:0000256" key="3">
    <source>
        <dbReference type="ARBA" id="ARBA00023125"/>
    </source>
</evidence>
<keyword evidence="7" id="KW-1185">Reference proteome</keyword>
<dbReference type="Gene3D" id="1.10.10.10">
    <property type="entry name" value="Winged helix-like DNA-binding domain superfamily/Winged helix DNA-binding domain"/>
    <property type="match status" value="1"/>
</dbReference>
<dbReference type="CDD" id="cd08422">
    <property type="entry name" value="PBP2_CrgA_like"/>
    <property type="match status" value="1"/>
</dbReference>
<feature type="domain" description="HTH lysR-type" evidence="5">
    <location>
        <begin position="1"/>
        <end position="59"/>
    </location>
</feature>
<dbReference type="InterPro" id="IPR058163">
    <property type="entry name" value="LysR-type_TF_proteobact-type"/>
</dbReference>
<organism evidence="6 7">
    <name type="scientific">Methylopila turkensis</name>
    <dbReference type="NCBI Taxonomy" id="1437816"/>
    <lineage>
        <taxon>Bacteria</taxon>
        <taxon>Pseudomonadati</taxon>
        <taxon>Pseudomonadota</taxon>
        <taxon>Alphaproteobacteria</taxon>
        <taxon>Hyphomicrobiales</taxon>
        <taxon>Methylopilaceae</taxon>
        <taxon>Methylopila</taxon>
    </lineage>
</organism>
<evidence type="ECO:0000313" key="6">
    <source>
        <dbReference type="EMBL" id="GLK79870.1"/>
    </source>
</evidence>
<protein>
    <submittedName>
        <fullName evidence="6">LysR family transcriptional regulator</fullName>
    </submittedName>
</protein>
<comment type="similarity">
    <text evidence="1">Belongs to the LysR transcriptional regulatory family.</text>
</comment>
<evidence type="ECO:0000256" key="2">
    <source>
        <dbReference type="ARBA" id="ARBA00023015"/>
    </source>
</evidence>
<reference evidence="6" key="1">
    <citation type="journal article" date="2014" name="Int. J. Syst. Evol. Microbiol.">
        <title>Complete genome sequence of Corynebacterium casei LMG S-19264T (=DSM 44701T), isolated from a smear-ripened cheese.</title>
        <authorList>
            <consortium name="US DOE Joint Genome Institute (JGI-PGF)"/>
            <person name="Walter F."/>
            <person name="Albersmeier A."/>
            <person name="Kalinowski J."/>
            <person name="Ruckert C."/>
        </authorList>
    </citation>
    <scope>NUCLEOTIDE SEQUENCE</scope>
    <source>
        <strain evidence="6">VKM B-2748</strain>
    </source>
</reference>
<dbReference type="InterPro" id="IPR036390">
    <property type="entry name" value="WH_DNA-bd_sf"/>
</dbReference>
<evidence type="ECO:0000256" key="4">
    <source>
        <dbReference type="ARBA" id="ARBA00023163"/>
    </source>
</evidence>
<dbReference type="PROSITE" id="PS50931">
    <property type="entry name" value="HTH_LYSR"/>
    <property type="match status" value="1"/>
</dbReference>
<gene>
    <name evidence="6" type="ORF">GCM10008174_16110</name>
</gene>
<dbReference type="AlphaFoldDB" id="A0A9W6N6Z3"/>
<dbReference type="PANTHER" id="PTHR30537:SF5">
    <property type="entry name" value="HTH-TYPE TRANSCRIPTIONAL ACTIVATOR TTDR-RELATED"/>
    <property type="match status" value="1"/>
</dbReference>
<dbReference type="RefSeq" id="WP_271200357.1">
    <property type="nucleotide sequence ID" value="NZ_BSFL01000002.1"/>
</dbReference>
<sequence>MDVANSLRVFVRTVETGSLSQAARDLGLAQPAASKLLRKMEEHCGASLFHRSRRGMAPTAAGRRLHSLCGDALATIDEALATVRAEGDEISGNVRIHSPACLGERHLHRIAESFRDRHRTVSVDLILGNAGVDLADERIDLAFGLRRATQADVQERRIGIARRVLVASPDYLARRGAPGTPAELTAHDVAVTDASLSADGGLSMIGPNGPETVTLDPVLRTNSVQILMGAALSGRAIATAQVLLVSDELADGRLVRVMPEHRVTPTDIRMSYLSKRFLRPAVRAFADFAAPRILAIEGVDRG</sequence>
<dbReference type="PANTHER" id="PTHR30537">
    <property type="entry name" value="HTH-TYPE TRANSCRIPTIONAL REGULATOR"/>
    <property type="match status" value="1"/>
</dbReference>
<reference evidence="6" key="2">
    <citation type="submission" date="2023-01" db="EMBL/GenBank/DDBJ databases">
        <authorList>
            <person name="Sun Q."/>
            <person name="Evtushenko L."/>
        </authorList>
    </citation>
    <scope>NUCLEOTIDE SEQUENCE</scope>
    <source>
        <strain evidence="6">VKM B-2748</strain>
    </source>
</reference>
<accession>A0A9W6N6Z3</accession>
<keyword evidence="4" id="KW-0804">Transcription</keyword>
<dbReference type="InterPro" id="IPR005119">
    <property type="entry name" value="LysR_subst-bd"/>
</dbReference>
<name>A0A9W6N6Z3_9HYPH</name>
<dbReference type="InterPro" id="IPR036388">
    <property type="entry name" value="WH-like_DNA-bd_sf"/>
</dbReference>
<dbReference type="Proteomes" id="UP001143309">
    <property type="component" value="Unassembled WGS sequence"/>
</dbReference>
<comment type="caution">
    <text evidence="6">The sequence shown here is derived from an EMBL/GenBank/DDBJ whole genome shotgun (WGS) entry which is preliminary data.</text>
</comment>
<proteinExistence type="inferred from homology"/>
<dbReference type="EMBL" id="BSFL01000002">
    <property type="protein sequence ID" value="GLK79870.1"/>
    <property type="molecule type" value="Genomic_DNA"/>
</dbReference>
<evidence type="ECO:0000259" key="5">
    <source>
        <dbReference type="PROSITE" id="PS50931"/>
    </source>
</evidence>